<dbReference type="SUPFAM" id="SSF51445">
    <property type="entry name" value="(Trans)glycosidases"/>
    <property type="match status" value="1"/>
</dbReference>
<gene>
    <name evidence="3" type="ORF">GCT13_24640</name>
</gene>
<organism evidence="3 4">
    <name type="scientific">Paraburkholderia franconis</name>
    <dbReference type="NCBI Taxonomy" id="2654983"/>
    <lineage>
        <taxon>Bacteria</taxon>
        <taxon>Pseudomonadati</taxon>
        <taxon>Pseudomonadota</taxon>
        <taxon>Betaproteobacteria</taxon>
        <taxon>Burkholderiales</taxon>
        <taxon>Burkholderiaceae</taxon>
        <taxon>Paraburkholderia</taxon>
    </lineage>
</organism>
<dbReference type="InterPro" id="IPR017853">
    <property type="entry name" value="GH"/>
</dbReference>
<feature type="signal peptide" evidence="2">
    <location>
        <begin position="1"/>
        <end position="21"/>
    </location>
</feature>
<evidence type="ECO:0008006" key="5">
    <source>
        <dbReference type="Google" id="ProtNLM"/>
    </source>
</evidence>
<dbReference type="PROSITE" id="PS51257">
    <property type="entry name" value="PROKAR_LIPOPROTEIN"/>
    <property type="match status" value="1"/>
</dbReference>
<keyword evidence="4" id="KW-1185">Reference proteome</keyword>
<accession>A0A7X1NED4</accession>
<keyword evidence="2" id="KW-0732">Signal</keyword>
<name>A0A7X1NED4_9BURK</name>
<dbReference type="RefSeq" id="WP_321574600.1">
    <property type="nucleotide sequence ID" value="NZ_WHNP01000025.1"/>
</dbReference>
<reference evidence="3 4" key="1">
    <citation type="submission" date="2019-10" db="EMBL/GenBank/DDBJ databases">
        <title>Paraburkholderia sp. isolated from nodules of Mimosa pudica from Brazilian Atlantic Forest soils.</title>
        <authorList>
            <person name="Paulitsch F."/>
            <person name="Hungria M."/>
            <person name="Dall'Agnol R."/>
        </authorList>
    </citation>
    <scope>NUCLEOTIDE SEQUENCE [LARGE SCALE GENOMIC DNA]</scope>
    <source>
        <strain evidence="3 4">CNPSo 3157</strain>
    </source>
</reference>
<dbReference type="EMBL" id="WHNP01000025">
    <property type="protein sequence ID" value="MPW19996.1"/>
    <property type="molecule type" value="Genomic_DNA"/>
</dbReference>
<feature type="region of interest" description="Disordered" evidence="1">
    <location>
        <begin position="29"/>
        <end position="57"/>
    </location>
</feature>
<feature type="chain" id="PRO_5030904639" description="Asl1-like glycosyl hydrolase catalytic domain-containing protein" evidence="2">
    <location>
        <begin position="22"/>
        <end position="519"/>
    </location>
</feature>
<dbReference type="Gene3D" id="3.20.20.80">
    <property type="entry name" value="Glycosidases"/>
    <property type="match status" value="1"/>
</dbReference>
<dbReference type="Proteomes" id="UP000484381">
    <property type="component" value="Unassembled WGS sequence"/>
</dbReference>
<feature type="compositionally biased region" description="Polar residues" evidence="1">
    <location>
        <begin position="40"/>
        <end position="56"/>
    </location>
</feature>
<evidence type="ECO:0000256" key="1">
    <source>
        <dbReference type="SAM" id="MobiDB-lite"/>
    </source>
</evidence>
<evidence type="ECO:0000313" key="4">
    <source>
        <dbReference type="Proteomes" id="UP000484381"/>
    </source>
</evidence>
<evidence type="ECO:0000256" key="2">
    <source>
        <dbReference type="SAM" id="SignalP"/>
    </source>
</evidence>
<sequence length="519" mass="55473">MINRRQFLGCLTAAASSYVLVACGGGGDGSDTPTPGGKKSSVTRASASPSANSTTVPPAASIVDSAGNVWTLSSGYIYRNGTKDPYSYNVTMLLWFSGSVYQENTSGNFYQWTGSTWVQCLDPRLGGTSADGTAIPPASYIIDKSSNIWTVSNGYIYKNSVKDPYSYNVSLLLWYGGMIYQSGTGGQFYVLSCAGTWLPCADPRIAAAATPGAFYGINGHYDYPFTPAQVVGALRTLGCTTYRLGCINTPAQLNPVVAMASAFQSAGLTLFTLVNYGLHDANGVLYTSEAAGYQAAFAGAAAIARALAPYGVTMYECGNELTRDPAIIMNSATAGTGRADFNNTNWPIMRGVMRGMIDGIKSVQPNARCGINFCVADVAASDMLWDGLQPDGTGGYPQVRWDITTWHNYQAYGDIFNVGTDGAAPGFNLPVYCKARYGVPFMITEWNASPEDTETFRASYVTQQLGEFYAARKTDAIQSVMYYELDSGDNTYGILTNNLVPIQPTCGAFQSFVTAHPDT</sequence>
<protein>
    <recommendedName>
        <fullName evidence="5">Asl1-like glycosyl hydrolase catalytic domain-containing protein</fullName>
    </recommendedName>
</protein>
<evidence type="ECO:0000313" key="3">
    <source>
        <dbReference type="EMBL" id="MPW19996.1"/>
    </source>
</evidence>
<proteinExistence type="predicted"/>
<dbReference type="AlphaFoldDB" id="A0A7X1NED4"/>
<comment type="caution">
    <text evidence="3">The sequence shown here is derived from an EMBL/GenBank/DDBJ whole genome shotgun (WGS) entry which is preliminary data.</text>
</comment>